<reference evidence="6 7" key="1">
    <citation type="submission" date="2020-08" db="EMBL/GenBank/DDBJ databases">
        <title>Genomic Encyclopedia of Type Strains, Phase IV (KMG-IV): sequencing the most valuable type-strain genomes for metagenomic binning, comparative biology and taxonomic classification.</title>
        <authorList>
            <person name="Goeker M."/>
        </authorList>
    </citation>
    <scope>NUCLEOTIDE SEQUENCE [LARGE SCALE GENOMIC DNA]</scope>
    <source>
        <strain evidence="6 7">DSM 16268</strain>
    </source>
</reference>
<dbReference type="InterPro" id="IPR000524">
    <property type="entry name" value="Tscrpt_reg_HTH_GntR"/>
</dbReference>
<name>A0A7W9CVF8_9HYPH</name>
<organism evidence="6 7">
    <name type="scientific">Prosthecomicrobium pneumaticum</name>
    <dbReference type="NCBI Taxonomy" id="81895"/>
    <lineage>
        <taxon>Bacteria</taxon>
        <taxon>Pseudomonadati</taxon>
        <taxon>Pseudomonadota</taxon>
        <taxon>Alphaproteobacteria</taxon>
        <taxon>Hyphomicrobiales</taxon>
        <taxon>Kaistiaceae</taxon>
        <taxon>Prosthecomicrobium</taxon>
    </lineage>
</organism>
<evidence type="ECO:0000259" key="5">
    <source>
        <dbReference type="SMART" id="SM00895"/>
    </source>
</evidence>
<dbReference type="Pfam" id="PF07729">
    <property type="entry name" value="FCD"/>
    <property type="match status" value="1"/>
</dbReference>
<gene>
    <name evidence="6" type="ORF">GGQ63_001348</name>
</gene>
<sequence>MATDRSIVPDPQEGEAHAERESEAGPVSLSEVAYHRILEMLFGRHLPAGAFVSQNELVRLVGVPVAPLRDALRVLQTEGVLTIHSRSGIRFLKPDFEFTKNTYQFRGILERPAVRVFAETAGADAIDAFVSRHDRLIAAIGAAGLAGENVHEIIAIDADFHFAIVAALANPLVGSTYRRVHNYLQLIRLDRRLTAATALRTLNEHLDILAACRSRDIDAAEAALQLHFSQALQRALGIF</sequence>
<comment type="caution">
    <text evidence="6">The sequence shown here is derived from an EMBL/GenBank/DDBJ whole genome shotgun (WGS) entry which is preliminary data.</text>
</comment>
<dbReference type="Gene3D" id="1.20.120.530">
    <property type="entry name" value="GntR ligand-binding domain-like"/>
    <property type="match status" value="1"/>
</dbReference>
<evidence type="ECO:0000256" key="2">
    <source>
        <dbReference type="ARBA" id="ARBA00023125"/>
    </source>
</evidence>
<feature type="region of interest" description="Disordered" evidence="4">
    <location>
        <begin position="1"/>
        <end position="24"/>
    </location>
</feature>
<dbReference type="Gene3D" id="1.10.10.10">
    <property type="entry name" value="Winged helix-like DNA-binding domain superfamily/Winged helix DNA-binding domain"/>
    <property type="match status" value="1"/>
</dbReference>
<dbReference type="GO" id="GO:0003677">
    <property type="term" value="F:DNA binding"/>
    <property type="evidence" value="ECO:0007669"/>
    <property type="project" value="UniProtKB-KW"/>
</dbReference>
<dbReference type="SMART" id="SM00895">
    <property type="entry name" value="FCD"/>
    <property type="match status" value="1"/>
</dbReference>
<keyword evidence="2 6" id="KW-0238">DNA-binding</keyword>
<dbReference type="InterPro" id="IPR008920">
    <property type="entry name" value="TF_FadR/GntR_C"/>
</dbReference>
<dbReference type="GO" id="GO:0003700">
    <property type="term" value="F:DNA-binding transcription factor activity"/>
    <property type="evidence" value="ECO:0007669"/>
    <property type="project" value="InterPro"/>
</dbReference>
<keyword evidence="1" id="KW-0805">Transcription regulation</keyword>
<dbReference type="InterPro" id="IPR011711">
    <property type="entry name" value="GntR_C"/>
</dbReference>
<dbReference type="Proteomes" id="UP000523821">
    <property type="component" value="Unassembled WGS sequence"/>
</dbReference>
<dbReference type="EMBL" id="JACHOO010000002">
    <property type="protein sequence ID" value="MBB5752296.1"/>
    <property type="molecule type" value="Genomic_DNA"/>
</dbReference>
<dbReference type="Pfam" id="PF00392">
    <property type="entry name" value="GntR"/>
    <property type="match status" value="1"/>
</dbReference>
<dbReference type="InterPro" id="IPR036388">
    <property type="entry name" value="WH-like_DNA-bd_sf"/>
</dbReference>
<evidence type="ECO:0000256" key="3">
    <source>
        <dbReference type="ARBA" id="ARBA00023163"/>
    </source>
</evidence>
<proteinExistence type="predicted"/>
<dbReference type="SUPFAM" id="SSF46785">
    <property type="entry name" value="Winged helix' DNA-binding domain"/>
    <property type="match status" value="1"/>
</dbReference>
<dbReference type="RefSeq" id="WP_183853816.1">
    <property type="nucleotide sequence ID" value="NZ_JACHOO010000002.1"/>
</dbReference>
<feature type="domain" description="GntR C-terminal" evidence="5">
    <location>
        <begin position="101"/>
        <end position="230"/>
    </location>
</feature>
<evidence type="ECO:0000256" key="4">
    <source>
        <dbReference type="SAM" id="MobiDB-lite"/>
    </source>
</evidence>
<keyword evidence="3" id="KW-0804">Transcription</keyword>
<feature type="compositionally biased region" description="Basic and acidic residues" evidence="4">
    <location>
        <begin position="14"/>
        <end position="23"/>
    </location>
</feature>
<protein>
    <submittedName>
        <fullName evidence="6">DNA-binding GntR family transcriptional regulator</fullName>
    </submittedName>
</protein>
<dbReference type="InterPro" id="IPR036390">
    <property type="entry name" value="WH_DNA-bd_sf"/>
</dbReference>
<dbReference type="PANTHER" id="PTHR43537:SF45">
    <property type="entry name" value="GNTR FAMILY REGULATORY PROTEIN"/>
    <property type="match status" value="1"/>
</dbReference>
<evidence type="ECO:0000313" key="6">
    <source>
        <dbReference type="EMBL" id="MBB5752296.1"/>
    </source>
</evidence>
<keyword evidence="7" id="KW-1185">Reference proteome</keyword>
<dbReference type="PANTHER" id="PTHR43537">
    <property type="entry name" value="TRANSCRIPTIONAL REGULATOR, GNTR FAMILY"/>
    <property type="match status" value="1"/>
</dbReference>
<dbReference type="SUPFAM" id="SSF48008">
    <property type="entry name" value="GntR ligand-binding domain-like"/>
    <property type="match status" value="1"/>
</dbReference>
<accession>A0A7W9CVF8</accession>
<evidence type="ECO:0000313" key="7">
    <source>
        <dbReference type="Proteomes" id="UP000523821"/>
    </source>
</evidence>
<evidence type="ECO:0000256" key="1">
    <source>
        <dbReference type="ARBA" id="ARBA00023015"/>
    </source>
</evidence>
<dbReference type="AlphaFoldDB" id="A0A7W9CVF8"/>